<reference evidence="1 2" key="1">
    <citation type="journal article" date="2018" name="Sci. Rep.">
        <title>Genomic signatures of local adaptation to the degree of environmental predictability in rotifers.</title>
        <authorList>
            <person name="Franch-Gras L."/>
            <person name="Hahn C."/>
            <person name="Garcia-Roger E.M."/>
            <person name="Carmona M.J."/>
            <person name="Serra M."/>
            <person name="Gomez A."/>
        </authorList>
    </citation>
    <scope>NUCLEOTIDE SEQUENCE [LARGE SCALE GENOMIC DNA]</scope>
    <source>
        <strain evidence="1">HYR1</strain>
    </source>
</reference>
<dbReference type="EMBL" id="REGN01013414">
    <property type="protein sequence ID" value="RMZ93951.1"/>
    <property type="molecule type" value="Genomic_DNA"/>
</dbReference>
<dbReference type="Proteomes" id="UP000276133">
    <property type="component" value="Unassembled WGS sequence"/>
</dbReference>
<accession>A0A3M7P4C2</accession>
<gene>
    <name evidence="1" type="ORF">BpHYR1_043415</name>
</gene>
<comment type="caution">
    <text evidence="1">The sequence shown here is derived from an EMBL/GenBank/DDBJ whole genome shotgun (WGS) entry which is preliminary data.</text>
</comment>
<evidence type="ECO:0000313" key="2">
    <source>
        <dbReference type="Proteomes" id="UP000276133"/>
    </source>
</evidence>
<protein>
    <submittedName>
        <fullName evidence="1">Uncharacterized protein</fullName>
    </submittedName>
</protein>
<keyword evidence="2" id="KW-1185">Reference proteome</keyword>
<organism evidence="1 2">
    <name type="scientific">Brachionus plicatilis</name>
    <name type="common">Marine rotifer</name>
    <name type="synonym">Brachionus muelleri</name>
    <dbReference type="NCBI Taxonomy" id="10195"/>
    <lineage>
        <taxon>Eukaryota</taxon>
        <taxon>Metazoa</taxon>
        <taxon>Spiralia</taxon>
        <taxon>Gnathifera</taxon>
        <taxon>Rotifera</taxon>
        <taxon>Eurotatoria</taxon>
        <taxon>Monogononta</taxon>
        <taxon>Pseudotrocha</taxon>
        <taxon>Ploima</taxon>
        <taxon>Brachionidae</taxon>
        <taxon>Brachionus</taxon>
    </lineage>
</organism>
<proteinExistence type="predicted"/>
<dbReference type="AlphaFoldDB" id="A0A3M7P4C2"/>
<sequence>MFKVGQNFVSSIFLKNFVKHSLARHAGLRLVDKLLLHEILFLLRILLVICLKIVEEEEAY</sequence>
<evidence type="ECO:0000313" key="1">
    <source>
        <dbReference type="EMBL" id="RMZ93951.1"/>
    </source>
</evidence>
<name>A0A3M7P4C2_BRAPC</name>